<protein>
    <submittedName>
        <fullName evidence="2">Microcystin dependent protein</fullName>
    </submittedName>
</protein>
<name>L7W0J9_9BACT</name>
<dbReference type="Gene3D" id="3.90.1340.10">
    <property type="entry name" value="Phage tail collar domain"/>
    <property type="match status" value="1"/>
</dbReference>
<accession>L7W0J9</accession>
<reference evidence="2" key="1">
    <citation type="submission" date="2012-09" db="EMBL/GenBank/DDBJ databases">
        <title>Metagenomic Characterization of a Microbial Community in Wastewater Detects High Levels of Antibiotic Resistance.</title>
        <authorList>
            <person name="Abrams M."/>
            <person name="Caldwell A."/>
            <person name="Vandaei E."/>
            <person name="Lee W."/>
            <person name="Perrott J."/>
            <person name="Khan S.Y."/>
            <person name="Ta J."/>
            <person name="Romero D."/>
            <person name="Nguyen V."/>
            <person name="Pourmand N."/>
            <person name="Ouverney C.C."/>
        </authorList>
    </citation>
    <scope>NUCLEOTIDE SEQUENCE</scope>
</reference>
<dbReference type="SUPFAM" id="SSF88874">
    <property type="entry name" value="Receptor-binding domain of short tail fibre protein gp12"/>
    <property type="match status" value="1"/>
</dbReference>
<dbReference type="AlphaFoldDB" id="L7W0J9"/>
<dbReference type="InterPro" id="IPR037053">
    <property type="entry name" value="Phage_tail_collar_dom_sf"/>
</dbReference>
<proteinExistence type="predicted"/>
<organism evidence="2">
    <name type="scientific">uncultured bacterium A1Q1_fos_500</name>
    <dbReference type="NCBI Taxonomy" id="1256579"/>
    <lineage>
        <taxon>Bacteria</taxon>
        <taxon>environmental samples</taxon>
    </lineage>
</organism>
<dbReference type="InterPro" id="IPR011083">
    <property type="entry name" value="Phage_tail_collar_dom"/>
</dbReference>
<dbReference type="Pfam" id="PF07484">
    <property type="entry name" value="Collar"/>
    <property type="match status" value="1"/>
</dbReference>
<evidence type="ECO:0000259" key="1">
    <source>
        <dbReference type="Pfam" id="PF07484"/>
    </source>
</evidence>
<dbReference type="EMBL" id="JX649890">
    <property type="protein sequence ID" value="AGC72025.1"/>
    <property type="molecule type" value="Genomic_DNA"/>
</dbReference>
<feature type="domain" description="Phage tail collar" evidence="1">
    <location>
        <begin position="6"/>
        <end position="62"/>
    </location>
</feature>
<evidence type="ECO:0000313" key="2">
    <source>
        <dbReference type="EMBL" id="AGC72025.1"/>
    </source>
</evidence>
<sequence>MDAFLGTVLPVGFNYAPRGWVFCNGQLMGVQQNSALFALLGTMYGGDGRTTFGIPDLRGRVIVGSQQQGPGLQNVAQGQKAGTNTVTVSANGTASATIGVNNLPPHSHTANTKLTAGTATNGGVTPAAGNSLTATLSSAPTAAAIYTASPTNPVALGGISTTIESTGNGQPLSMPVATTANISIMPPYLGLNYIICTEGIFPSRN</sequence>